<dbReference type="EC" id="3.4.21.75" evidence="12"/>
<protein>
    <recommendedName>
        <fullName evidence="12">furin</fullName>
        <ecNumber evidence="12">3.4.21.75</ecNumber>
    </recommendedName>
</protein>
<dbReference type="GO" id="GO:0005802">
    <property type="term" value="C:trans-Golgi network"/>
    <property type="evidence" value="ECO:0007669"/>
    <property type="project" value="TreeGrafter"/>
</dbReference>
<dbReference type="InterPro" id="IPR034182">
    <property type="entry name" value="Kexin/furin"/>
</dbReference>
<feature type="compositionally biased region" description="Polar residues" evidence="15">
    <location>
        <begin position="479"/>
        <end position="491"/>
    </location>
</feature>
<dbReference type="InterPro" id="IPR009030">
    <property type="entry name" value="Growth_fac_rcpt_cys_sf"/>
</dbReference>
<dbReference type="SUPFAM" id="SSF57184">
    <property type="entry name" value="Growth factor receptor domain"/>
    <property type="match status" value="1"/>
</dbReference>
<evidence type="ECO:0000313" key="19">
    <source>
        <dbReference type="Proteomes" id="UP000326759"/>
    </source>
</evidence>
<dbReference type="EMBL" id="SEYY01001822">
    <property type="protein sequence ID" value="KAB7505085.1"/>
    <property type="molecule type" value="Genomic_DNA"/>
</dbReference>
<dbReference type="PROSITE" id="PS00136">
    <property type="entry name" value="SUBTILASE_ASP"/>
    <property type="match status" value="1"/>
</dbReference>
<comment type="similarity">
    <text evidence="2">Belongs to the peptidase S8 family. Furin subfamily.</text>
</comment>
<comment type="caution">
    <text evidence="18">The sequence shown here is derived from an EMBL/GenBank/DDBJ whole genome shotgun (WGS) entry which is preliminary data.</text>
</comment>
<dbReference type="CDD" id="cd04059">
    <property type="entry name" value="Peptidases_S8_Protein_convertases_Kexins_Furin-like"/>
    <property type="match status" value="1"/>
</dbReference>
<keyword evidence="5" id="KW-0732">Signal</keyword>
<evidence type="ECO:0000256" key="2">
    <source>
        <dbReference type="ARBA" id="ARBA00005325"/>
    </source>
</evidence>
<evidence type="ECO:0000256" key="10">
    <source>
        <dbReference type="ARBA" id="ARBA00023180"/>
    </source>
</evidence>
<keyword evidence="7 14" id="KW-0720">Serine protease</keyword>
<keyword evidence="6 14" id="KW-0378">Hydrolase</keyword>
<dbReference type="GO" id="GO:0000139">
    <property type="term" value="C:Golgi membrane"/>
    <property type="evidence" value="ECO:0007669"/>
    <property type="project" value="TreeGrafter"/>
</dbReference>
<keyword evidence="8" id="KW-0865">Zymogen</keyword>
<evidence type="ECO:0000256" key="13">
    <source>
        <dbReference type="PIRSR" id="PIRSR615500-1"/>
    </source>
</evidence>
<dbReference type="InterPro" id="IPR023827">
    <property type="entry name" value="Peptidase_S8_Asp-AS"/>
</dbReference>
<evidence type="ECO:0000256" key="16">
    <source>
        <dbReference type="SAM" id="Phobius"/>
    </source>
</evidence>
<accession>A0A5N5TIJ0</accession>
<dbReference type="CDD" id="cd00064">
    <property type="entry name" value="FU"/>
    <property type="match status" value="2"/>
</dbReference>
<feature type="active site" description="Charge relay system" evidence="13 14">
    <location>
        <position position="95"/>
    </location>
</feature>
<dbReference type="PROSITE" id="PS51892">
    <property type="entry name" value="SUBTILASE"/>
    <property type="match status" value="1"/>
</dbReference>
<dbReference type="InterPro" id="IPR015500">
    <property type="entry name" value="Peptidase_S8_subtilisin-rel"/>
</dbReference>
<evidence type="ECO:0000256" key="8">
    <source>
        <dbReference type="ARBA" id="ARBA00023145"/>
    </source>
</evidence>
<evidence type="ECO:0000256" key="6">
    <source>
        <dbReference type="ARBA" id="ARBA00022801"/>
    </source>
</evidence>
<dbReference type="InterPro" id="IPR022398">
    <property type="entry name" value="Peptidase_S8_His-AS"/>
</dbReference>
<proteinExistence type="inferred from homology"/>
<keyword evidence="9" id="KW-1015">Disulfide bond</keyword>
<feature type="region of interest" description="Disordered" evidence="15">
    <location>
        <begin position="471"/>
        <end position="547"/>
    </location>
</feature>
<keyword evidence="10" id="KW-0325">Glycoprotein</keyword>
<feature type="transmembrane region" description="Helical" evidence="16">
    <location>
        <begin position="655"/>
        <end position="678"/>
    </location>
</feature>
<dbReference type="PROSITE" id="PS51829">
    <property type="entry name" value="P_HOMO_B"/>
    <property type="match status" value="1"/>
</dbReference>
<dbReference type="Pfam" id="PF00082">
    <property type="entry name" value="Peptidase_S8"/>
    <property type="match status" value="1"/>
</dbReference>
<dbReference type="FunFam" id="2.60.120.260:FF:000006">
    <property type="entry name" value="Proprotein convertase subtilisin/kexin type 5"/>
    <property type="match status" value="1"/>
</dbReference>
<dbReference type="AlphaFoldDB" id="A0A5N5TIJ0"/>
<dbReference type="GO" id="GO:0004252">
    <property type="term" value="F:serine-type endopeptidase activity"/>
    <property type="evidence" value="ECO:0007669"/>
    <property type="project" value="UniProtKB-UniRule"/>
</dbReference>
<keyword evidence="16" id="KW-1133">Transmembrane helix</keyword>
<keyword evidence="16" id="KW-0472">Membrane</keyword>
<dbReference type="PRINTS" id="PR00723">
    <property type="entry name" value="SUBTILISIN"/>
</dbReference>
<feature type="compositionally biased region" description="Basic and acidic residues" evidence="15">
    <location>
        <begin position="493"/>
        <end position="514"/>
    </location>
</feature>
<feature type="compositionally biased region" description="Polar residues" evidence="15">
    <location>
        <begin position="528"/>
        <end position="538"/>
    </location>
</feature>
<organism evidence="18 19">
    <name type="scientific">Armadillidium nasatum</name>
    <dbReference type="NCBI Taxonomy" id="96803"/>
    <lineage>
        <taxon>Eukaryota</taxon>
        <taxon>Metazoa</taxon>
        <taxon>Ecdysozoa</taxon>
        <taxon>Arthropoda</taxon>
        <taxon>Crustacea</taxon>
        <taxon>Multicrustacea</taxon>
        <taxon>Malacostraca</taxon>
        <taxon>Eumalacostraca</taxon>
        <taxon>Peracarida</taxon>
        <taxon>Isopoda</taxon>
        <taxon>Oniscidea</taxon>
        <taxon>Crinocheta</taxon>
        <taxon>Armadillidiidae</taxon>
        <taxon>Armadillidium</taxon>
    </lineage>
</organism>
<dbReference type="InterPro" id="IPR002884">
    <property type="entry name" value="P_dom"/>
</dbReference>
<comment type="catalytic activity">
    <reaction evidence="11">
        <text>Release of mature proteins from their proproteins by cleavage of -Arg-Xaa-Yaa-Arg-|-Zaa- bonds, where Xaa can be any amino acid and Yaa is Arg or Lys. Releases albumin, complement component C3 and von Willebrand factor from their respective precursors.</text>
        <dbReference type="EC" id="3.4.21.75"/>
    </reaction>
</comment>
<feature type="region of interest" description="Disordered" evidence="15">
    <location>
        <begin position="24"/>
        <end position="51"/>
    </location>
</feature>
<evidence type="ECO:0000256" key="14">
    <source>
        <dbReference type="PROSITE-ProRule" id="PRU01240"/>
    </source>
</evidence>
<evidence type="ECO:0000256" key="7">
    <source>
        <dbReference type="ARBA" id="ARBA00022825"/>
    </source>
</evidence>
<dbReference type="PANTHER" id="PTHR42884">
    <property type="entry name" value="PROPROTEIN CONVERTASE SUBTILISIN/KEXIN-RELATED"/>
    <property type="match status" value="1"/>
</dbReference>
<dbReference type="InterPro" id="IPR006212">
    <property type="entry name" value="Furin_repeat"/>
</dbReference>
<feature type="domain" description="P/Homo B" evidence="17">
    <location>
        <begin position="333"/>
        <end position="467"/>
    </location>
</feature>
<dbReference type="PANTHER" id="PTHR42884:SF3">
    <property type="entry name" value="FURIN-LIKE PROTEASE 1, ISOFORMS 1_1-X_2"/>
    <property type="match status" value="1"/>
</dbReference>
<keyword evidence="3 14" id="KW-0645">Protease</keyword>
<dbReference type="Gene3D" id="3.40.50.200">
    <property type="entry name" value="Peptidase S8/S53 domain"/>
    <property type="match status" value="1"/>
</dbReference>
<dbReference type="InterPro" id="IPR036852">
    <property type="entry name" value="Peptidase_S8/S53_dom_sf"/>
</dbReference>
<gene>
    <name evidence="18" type="primary">Fur1</name>
    <name evidence="18" type="ORF">Anas_04017</name>
</gene>
<evidence type="ECO:0000259" key="17">
    <source>
        <dbReference type="PROSITE" id="PS51829"/>
    </source>
</evidence>
<dbReference type="GO" id="GO:0016486">
    <property type="term" value="P:peptide hormone processing"/>
    <property type="evidence" value="ECO:0007669"/>
    <property type="project" value="TreeGrafter"/>
</dbReference>
<evidence type="ECO:0000256" key="12">
    <source>
        <dbReference type="ARBA" id="ARBA00038993"/>
    </source>
</evidence>
<sequence>IKPGIYHFQHKRLIKRSINPSLHYHKKLTQEPAGPNSRSSSGGRRDADDDVEVVLSDPKWPSMWYLNRGGDLDMNVERAWKHSVTGKGVVVTILDDGLEKDHPDLIKNYDPHASYDVNGRDPDPMPRYDLIDSNRHGTRCAGEVAADANNSICAVGVAYEASVGGVRMLDGDVTDAVEAKSIALNPQHIDIYSASWGPDDDGKTVDGPGQLATRAFIEGVSRGRNGKGSIFVWASGNGGRDEDNCNCDEKGAVPWYSEACSSTLATTYSSGALGERQIVTTDLHHGCTTSHTGTSASAPLAAGICALALHANMDLTWRDMQHVVVRTARPENLNAPDWQTNGVGRKVSHRLIPQKSYVTLTLEVSDCPGVNYLEHVQSKVTLIADRRGDIQIFLVSPAGTRSNLLAPRHRDNSRTGFHSWPFMTVHMWGESPLGIWKLEIHNNGIYYSQNKATIQNWTLIFHGTEVEPGQPVDLLHPLSGNSIVDHGSSSHSTHREGGRTEEREKEDSSRDQEPRNPLQQELGEAARSSGSPTPTPMSIFSPKGGTRKSSLPNLLPGCASMGTIGNCLDCSAGFVLLEGKCFSNCLEGFYQENSTEGDKTISCEKCHYSCRTCSGPFDYHCSSCWPDALLYKQQNDEKYCHSKSIVEAYERSSSWITVILSVFFILFCFIVTLSFIVWRNRRLPQDDHQPLTDVQIDTQSNGLSTKFSKNKRKISYTPIAADDSDKLMSKIPFHDLTSEEEEEDT</sequence>
<feature type="non-terminal residue" evidence="18">
    <location>
        <position position="1"/>
    </location>
</feature>
<dbReference type="OrthoDB" id="300641at2759"/>
<evidence type="ECO:0000256" key="4">
    <source>
        <dbReference type="ARBA" id="ARBA00022685"/>
    </source>
</evidence>
<keyword evidence="16" id="KW-0812">Transmembrane</keyword>
<dbReference type="Proteomes" id="UP000326759">
    <property type="component" value="Unassembled WGS sequence"/>
</dbReference>
<evidence type="ECO:0000256" key="1">
    <source>
        <dbReference type="ARBA" id="ARBA00001913"/>
    </source>
</evidence>
<dbReference type="PROSITE" id="PS00138">
    <property type="entry name" value="SUBTILASE_SER"/>
    <property type="match status" value="1"/>
</dbReference>
<feature type="active site" description="Charge relay system" evidence="13 14">
    <location>
        <position position="295"/>
    </location>
</feature>
<dbReference type="PROSITE" id="PS00137">
    <property type="entry name" value="SUBTILASE_HIS"/>
    <property type="match status" value="1"/>
</dbReference>
<dbReference type="InterPro" id="IPR008979">
    <property type="entry name" value="Galactose-bd-like_sf"/>
</dbReference>
<dbReference type="InterPro" id="IPR023828">
    <property type="entry name" value="Peptidase_S8_Ser-AS"/>
</dbReference>
<keyword evidence="4" id="KW-0165">Cleavage on pair of basic residues</keyword>
<dbReference type="Pfam" id="PF01483">
    <property type="entry name" value="P_proprotein"/>
    <property type="match status" value="1"/>
</dbReference>
<dbReference type="SUPFAM" id="SSF49785">
    <property type="entry name" value="Galactose-binding domain-like"/>
    <property type="match status" value="1"/>
</dbReference>
<name>A0A5N5TIJ0_9CRUS</name>
<evidence type="ECO:0000256" key="3">
    <source>
        <dbReference type="ARBA" id="ARBA00022670"/>
    </source>
</evidence>
<dbReference type="InterPro" id="IPR000209">
    <property type="entry name" value="Peptidase_S8/S53_dom"/>
</dbReference>
<keyword evidence="19" id="KW-1185">Reference proteome</keyword>
<evidence type="ECO:0000256" key="5">
    <source>
        <dbReference type="ARBA" id="ARBA00022729"/>
    </source>
</evidence>
<dbReference type="FunFam" id="3.40.50.200:FF:000001">
    <property type="entry name" value="Furin 2, isoform B"/>
    <property type="match status" value="1"/>
</dbReference>
<feature type="active site" description="Charge relay system" evidence="13 14">
    <location>
        <position position="136"/>
    </location>
</feature>
<reference evidence="18 19" key="1">
    <citation type="journal article" date="2019" name="PLoS Biol.">
        <title>Sex chromosomes control vertical transmission of feminizing Wolbachia symbionts in an isopod.</title>
        <authorList>
            <person name="Becking T."/>
            <person name="Chebbi M.A."/>
            <person name="Giraud I."/>
            <person name="Moumen B."/>
            <person name="Laverre T."/>
            <person name="Caubet Y."/>
            <person name="Peccoud J."/>
            <person name="Gilbert C."/>
            <person name="Cordaux R."/>
        </authorList>
    </citation>
    <scope>NUCLEOTIDE SEQUENCE [LARGE SCALE GENOMIC DNA]</scope>
    <source>
        <strain evidence="18">ANa2</strain>
        <tissue evidence="18">Whole body excluding digestive tract and cuticle</tissue>
    </source>
</reference>
<evidence type="ECO:0000256" key="11">
    <source>
        <dbReference type="ARBA" id="ARBA00035756"/>
    </source>
</evidence>
<dbReference type="Gene3D" id="2.10.220.10">
    <property type="entry name" value="Hormone Receptor, Insulin-like Growth Factor Receptor 1, Chain A, domain 2"/>
    <property type="match status" value="1"/>
</dbReference>
<evidence type="ECO:0000256" key="15">
    <source>
        <dbReference type="SAM" id="MobiDB-lite"/>
    </source>
</evidence>
<comment type="cofactor">
    <cofactor evidence="1">
        <name>Ca(2+)</name>
        <dbReference type="ChEBI" id="CHEBI:29108"/>
    </cofactor>
</comment>
<evidence type="ECO:0000313" key="18">
    <source>
        <dbReference type="EMBL" id="KAB7505085.1"/>
    </source>
</evidence>
<dbReference type="SUPFAM" id="SSF52743">
    <property type="entry name" value="Subtilisin-like"/>
    <property type="match status" value="1"/>
</dbReference>
<evidence type="ECO:0000256" key="9">
    <source>
        <dbReference type="ARBA" id="ARBA00023157"/>
    </source>
</evidence>